<comment type="function">
    <text evidence="1 6">Required for the transposition of the insertion element.</text>
</comment>
<dbReference type="InterPro" id="IPR001207">
    <property type="entry name" value="Transposase_mutator"/>
</dbReference>
<name>A0A1U7NQT7_9FIRM</name>
<evidence type="ECO:0000256" key="5">
    <source>
        <dbReference type="ARBA" id="ARBA00023172"/>
    </source>
</evidence>
<evidence type="ECO:0000256" key="1">
    <source>
        <dbReference type="ARBA" id="ARBA00002190"/>
    </source>
</evidence>
<dbReference type="Pfam" id="PF00872">
    <property type="entry name" value="Transposase_mut"/>
    <property type="match status" value="1"/>
</dbReference>
<comment type="similarity">
    <text evidence="2 6">Belongs to the transposase mutator family.</text>
</comment>
<evidence type="ECO:0000313" key="8">
    <source>
        <dbReference type="Proteomes" id="UP000186705"/>
    </source>
</evidence>
<dbReference type="PANTHER" id="PTHR33217:SF8">
    <property type="entry name" value="MUTATOR FAMILY TRANSPOSASE"/>
    <property type="match status" value="1"/>
</dbReference>
<keyword evidence="4 6" id="KW-0238">DNA-binding</keyword>
<dbReference type="GO" id="GO:0006313">
    <property type="term" value="P:DNA transposition"/>
    <property type="evidence" value="ECO:0007669"/>
    <property type="project" value="UniProtKB-UniRule"/>
</dbReference>
<keyword evidence="5 6" id="KW-0233">DNA recombination</keyword>
<dbReference type="AlphaFoldDB" id="A0A1U7NQT7"/>
<dbReference type="GO" id="GO:0003677">
    <property type="term" value="F:DNA binding"/>
    <property type="evidence" value="ECO:0007669"/>
    <property type="project" value="UniProtKB-UniRule"/>
</dbReference>
<sequence>MFDITTDIVKTLFVNENNLPALEQFMLEYFRSSLENTVNDIMAYELTAFLDYEKYARSDNANCRNGSYSRKIDTKFGSITVKIPRDRLGEFYTSFLPKYKRRDESTEATILSLFEKGLTNSEIAAMIQELCGVKYSRQTISNITDHVIESIDAFKNRTLNDEYAVIYLDGTAMAMRRDTVSKEMVHIALGVRTDGTKEILGYLIAPTESAQAWKELLQDLKERGIERVSLFCTDGLSGMEGAIEEMFPSSNIQRCMVHIQRNIVSSCRVKDRSEITGDFKKVYKAENKEKAKRKLQEFLDKWGAKYPKIKRMLEKSEHLFTFYDYPSCVRSTIYTTNLIEANNKQLKRNFKKREQFPTEQSQEKYLVSEFNKYNEKHMNRVHKGFGRTVRSDWFKEED</sequence>
<comment type="caution">
    <text evidence="7">The sequence shown here is derived from an EMBL/GenBank/DDBJ whole genome shotgun (WGS) entry which is preliminary data.</text>
</comment>
<dbReference type="RefSeq" id="WP_076340295.1">
    <property type="nucleotide sequence ID" value="NZ_JBGNFS010000001.1"/>
</dbReference>
<proteinExistence type="inferred from homology"/>
<keyword evidence="6" id="KW-0814">Transposable element</keyword>
<protein>
    <recommendedName>
        <fullName evidence="6">Mutator family transposase</fullName>
    </recommendedName>
</protein>
<dbReference type="Proteomes" id="UP000186705">
    <property type="component" value="Unassembled WGS sequence"/>
</dbReference>
<dbReference type="GO" id="GO:0004803">
    <property type="term" value="F:transposase activity"/>
    <property type="evidence" value="ECO:0007669"/>
    <property type="project" value="UniProtKB-UniRule"/>
</dbReference>
<accession>A0A1U7NQT7</accession>
<keyword evidence="8" id="KW-1185">Reference proteome</keyword>
<organism evidence="7 8">
    <name type="scientific">Dubosiella newyorkensis</name>
    <dbReference type="NCBI Taxonomy" id="1862672"/>
    <lineage>
        <taxon>Bacteria</taxon>
        <taxon>Bacillati</taxon>
        <taxon>Bacillota</taxon>
        <taxon>Erysipelotrichia</taxon>
        <taxon>Erysipelotrichales</taxon>
        <taxon>Erysipelotrichaceae</taxon>
        <taxon>Dubosiella</taxon>
    </lineage>
</organism>
<evidence type="ECO:0000256" key="2">
    <source>
        <dbReference type="ARBA" id="ARBA00010961"/>
    </source>
</evidence>
<evidence type="ECO:0000256" key="6">
    <source>
        <dbReference type="RuleBase" id="RU365089"/>
    </source>
</evidence>
<evidence type="ECO:0000256" key="4">
    <source>
        <dbReference type="ARBA" id="ARBA00023125"/>
    </source>
</evidence>
<reference evidence="7 8" key="1">
    <citation type="submission" date="2016-11" db="EMBL/GenBank/DDBJ databases">
        <title>Description of two novel members of the family Erysipelotrichaceae: Ileibacterium lipovorans gen. nov., sp. nov. and Dubosiella newyorkensis, gen. nov., sp. nov.</title>
        <authorList>
            <person name="Cox L.M."/>
            <person name="Sohn J."/>
            <person name="Tyrrell K.L."/>
            <person name="Citron D.M."/>
            <person name="Lawson P.A."/>
            <person name="Patel N.B."/>
            <person name="Iizumi T."/>
            <person name="Perez-Perez G.I."/>
            <person name="Goldstein E.J."/>
            <person name="Blaser M.J."/>
        </authorList>
    </citation>
    <scope>NUCLEOTIDE SEQUENCE [LARGE SCALE GENOMIC DNA]</scope>
    <source>
        <strain evidence="7 8">NYU-BL-A4</strain>
    </source>
</reference>
<dbReference type="GeneID" id="78274381"/>
<gene>
    <name evidence="7" type="ORF">BO225_00215</name>
</gene>
<dbReference type="NCBIfam" id="NF033543">
    <property type="entry name" value="transpos_IS256"/>
    <property type="match status" value="1"/>
</dbReference>
<evidence type="ECO:0000313" key="7">
    <source>
        <dbReference type="EMBL" id="OLU48001.1"/>
    </source>
</evidence>
<dbReference type="OrthoDB" id="9779930at2"/>
<evidence type="ECO:0000256" key="3">
    <source>
        <dbReference type="ARBA" id="ARBA00022578"/>
    </source>
</evidence>
<dbReference type="PANTHER" id="PTHR33217">
    <property type="entry name" value="TRANSPOSASE FOR INSERTION SEQUENCE ELEMENT IS1081"/>
    <property type="match status" value="1"/>
</dbReference>
<dbReference type="EMBL" id="MPKA01000014">
    <property type="protein sequence ID" value="OLU48001.1"/>
    <property type="molecule type" value="Genomic_DNA"/>
</dbReference>
<keyword evidence="3 6" id="KW-0815">Transposition</keyword>